<evidence type="ECO:0000256" key="1">
    <source>
        <dbReference type="ARBA" id="ARBA00006033"/>
    </source>
</evidence>
<gene>
    <name evidence="17" type="ORF">SYNPS1DRAFT_12024</name>
</gene>
<evidence type="ECO:0000256" key="15">
    <source>
        <dbReference type="SAM" id="Phobius"/>
    </source>
</evidence>
<evidence type="ECO:0000256" key="2">
    <source>
        <dbReference type="ARBA" id="ARBA00022443"/>
    </source>
</evidence>
<evidence type="ECO:0000256" key="9">
    <source>
        <dbReference type="ARBA" id="ARBA00023140"/>
    </source>
</evidence>
<dbReference type="GO" id="GO:0005778">
    <property type="term" value="C:peroxisomal membrane"/>
    <property type="evidence" value="ECO:0007669"/>
    <property type="project" value="UniProtKB-SubCell"/>
</dbReference>
<evidence type="ECO:0000256" key="5">
    <source>
        <dbReference type="ARBA" id="ARBA00022927"/>
    </source>
</evidence>
<dbReference type="CDD" id="cd11771">
    <property type="entry name" value="SH3_Pex13p_fungal"/>
    <property type="match status" value="1"/>
</dbReference>
<reference evidence="18" key="1">
    <citation type="journal article" date="2018" name="Nat. Microbiol.">
        <title>Leveraging single-cell genomics to expand the fungal tree of life.</title>
        <authorList>
            <person name="Ahrendt S.R."/>
            <person name="Quandt C.A."/>
            <person name="Ciobanu D."/>
            <person name="Clum A."/>
            <person name="Salamov A."/>
            <person name="Andreopoulos B."/>
            <person name="Cheng J.F."/>
            <person name="Woyke T."/>
            <person name="Pelin A."/>
            <person name="Henrissat B."/>
            <person name="Reynolds N.K."/>
            <person name="Benny G.L."/>
            <person name="Smith M.E."/>
            <person name="James T.Y."/>
            <person name="Grigoriev I.V."/>
        </authorList>
    </citation>
    <scope>NUCLEOTIDE SEQUENCE [LARGE SCALE GENOMIC DNA]</scope>
    <source>
        <strain evidence="18">Benny S71-1</strain>
    </source>
</reference>
<evidence type="ECO:0000256" key="3">
    <source>
        <dbReference type="ARBA" id="ARBA00022448"/>
    </source>
</evidence>
<evidence type="ECO:0000256" key="10">
    <source>
        <dbReference type="ARBA" id="ARBA00029693"/>
    </source>
</evidence>
<keyword evidence="18" id="KW-1185">Reference proteome</keyword>
<evidence type="ECO:0000256" key="12">
    <source>
        <dbReference type="ARBA" id="ARBA00046271"/>
    </source>
</evidence>
<dbReference type="Gene3D" id="2.30.30.40">
    <property type="entry name" value="SH3 Domains"/>
    <property type="match status" value="1"/>
</dbReference>
<feature type="domain" description="SH3" evidence="16">
    <location>
        <begin position="217"/>
        <end position="282"/>
    </location>
</feature>
<dbReference type="GO" id="GO:1990429">
    <property type="term" value="C:peroxisomal importomer complex"/>
    <property type="evidence" value="ECO:0007669"/>
    <property type="project" value="TreeGrafter"/>
</dbReference>
<dbReference type="PANTHER" id="PTHR19332">
    <property type="entry name" value="PEROXISOMAL MEMBRANE PROTEIN PEX13"/>
    <property type="match status" value="1"/>
</dbReference>
<dbReference type="Pfam" id="PF04088">
    <property type="entry name" value="Peroxin-13_N"/>
    <property type="match status" value="1"/>
</dbReference>
<keyword evidence="4 15" id="KW-0812">Transmembrane</keyword>
<accession>A0A4P9Z5I2</accession>
<dbReference type="GO" id="GO:0016560">
    <property type="term" value="P:protein import into peroxisome matrix, docking"/>
    <property type="evidence" value="ECO:0007669"/>
    <property type="project" value="InterPro"/>
</dbReference>
<dbReference type="Proteomes" id="UP000278143">
    <property type="component" value="Unassembled WGS sequence"/>
</dbReference>
<dbReference type="InterPro" id="IPR036028">
    <property type="entry name" value="SH3-like_dom_sf"/>
</dbReference>
<dbReference type="OrthoDB" id="10037838at2759"/>
<sequence length="312" mass="34065">MSRYGTGSMYGSNYGGYGSYGNYGTAYGSYGGYGGGLYGPRAGMYGMGADPNDPSLMNRMEQSTASTFHLLESVVGAFGGFAQMLESTYMATHSSFMAMIGVAEQFGHLRNYLGQVLSIFALLRALKRFGYWLIGRQPPVDPRAINVNDFEAHSQRPPVSRRPILFFVAAIIGIPWLIGRLIRAVESRRQQQQDGRNGGTSSDPRHQLTDGTGLNPSELEFARALYDFQGDHAAELSLQRGDLIAILSRHDAQGQPSQWWRGRLRDGRIGLFPANYVEILEKHSGSNNNNNSSNGNSNQPSGNHDPNATGGL</sequence>
<dbReference type="PANTHER" id="PTHR19332:SF1">
    <property type="entry name" value="PEROXISOMAL MEMBRANE PROTEIN PEX13"/>
    <property type="match status" value="1"/>
</dbReference>
<protein>
    <recommendedName>
        <fullName evidence="11">Peroxisomal membrane protein PEX13</fullName>
    </recommendedName>
    <alternativeName>
        <fullName evidence="10">Peroxin-13</fullName>
    </alternativeName>
</protein>
<evidence type="ECO:0000256" key="8">
    <source>
        <dbReference type="ARBA" id="ARBA00023136"/>
    </source>
</evidence>
<evidence type="ECO:0000256" key="6">
    <source>
        <dbReference type="ARBA" id="ARBA00022989"/>
    </source>
</evidence>
<keyword evidence="3" id="KW-0813">Transport</keyword>
<dbReference type="InterPro" id="IPR035463">
    <property type="entry name" value="Pex13"/>
</dbReference>
<keyword evidence="6 15" id="KW-1133">Transmembrane helix</keyword>
<evidence type="ECO:0000313" key="17">
    <source>
        <dbReference type="EMBL" id="RKP27877.1"/>
    </source>
</evidence>
<evidence type="ECO:0000256" key="14">
    <source>
        <dbReference type="SAM" id="MobiDB-lite"/>
    </source>
</evidence>
<dbReference type="SMART" id="SM00326">
    <property type="entry name" value="SH3"/>
    <property type="match status" value="1"/>
</dbReference>
<evidence type="ECO:0000259" key="16">
    <source>
        <dbReference type="PROSITE" id="PS50002"/>
    </source>
</evidence>
<feature type="transmembrane region" description="Helical" evidence="15">
    <location>
        <begin position="164"/>
        <end position="182"/>
    </location>
</feature>
<keyword evidence="9" id="KW-0576">Peroxisome</keyword>
<keyword evidence="5" id="KW-0653">Protein transport</keyword>
<dbReference type="AlphaFoldDB" id="A0A4P9Z5I2"/>
<feature type="compositionally biased region" description="Low complexity" evidence="14">
    <location>
        <begin position="285"/>
        <end position="303"/>
    </location>
</feature>
<dbReference type="PRINTS" id="PR00452">
    <property type="entry name" value="SH3DOMAIN"/>
</dbReference>
<keyword evidence="2 13" id="KW-0728">SH3 domain</keyword>
<dbReference type="SUPFAM" id="SSF50044">
    <property type="entry name" value="SH3-domain"/>
    <property type="match status" value="1"/>
</dbReference>
<dbReference type="EMBL" id="KZ989140">
    <property type="protein sequence ID" value="RKP27877.1"/>
    <property type="molecule type" value="Genomic_DNA"/>
</dbReference>
<evidence type="ECO:0000256" key="7">
    <source>
        <dbReference type="ARBA" id="ARBA00023010"/>
    </source>
</evidence>
<dbReference type="Pfam" id="PF14604">
    <property type="entry name" value="SH3_9"/>
    <property type="match status" value="1"/>
</dbReference>
<dbReference type="InterPro" id="IPR001452">
    <property type="entry name" value="SH3_domain"/>
</dbReference>
<dbReference type="PROSITE" id="PS50002">
    <property type="entry name" value="SH3"/>
    <property type="match status" value="1"/>
</dbReference>
<evidence type="ECO:0000313" key="18">
    <source>
        <dbReference type="Proteomes" id="UP000278143"/>
    </source>
</evidence>
<feature type="region of interest" description="Disordered" evidence="14">
    <location>
        <begin position="189"/>
        <end position="214"/>
    </location>
</feature>
<organism evidence="17 18">
    <name type="scientific">Syncephalis pseudoplumigaleata</name>
    <dbReference type="NCBI Taxonomy" id="1712513"/>
    <lineage>
        <taxon>Eukaryota</taxon>
        <taxon>Fungi</taxon>
        <taxon>Fungi incertae sedis</taxon>
        <taxon>Zoopagomycota</taxon>
        <taxon>Zoopagomycotina</taxon>
        <taxon>Zoopagomycetes</taxon>
        <taxon>Zoopagales</taxon>
        <taxon>Piptocephalidaceae</taxon>
        <taxon>Syncephalis</taxon>
    </lineage>
</organism>
<dbReference type="InterPro" id="IPR007223">
    <property type="entry name" value="Peroxin-13_N"/>
</dbReference>
<name>A0A4P9Z5I2_9FUNG</name>
<keyword evidence="7" id="KW-0811">Translocation</keyword>
<evidence type="ECO:0000256" key="13">
    <source>
        <dbReference type="PROSITE-ProRule" id="PRU00192"/>
    </source>
</evidence>
<comment type="similarity">
    <text evidence="1">Belongs to the peroxin-13 family.</text>
</comment>
<keyword evidence="8 15" id="KW-0472">Membrane</keyword>
<proteinExistence type="inferred from homology"/>
<feature type="region of interest" description="Disordered" evidence="14">
    <location>
        <begin position="283"/>
        <end position="312"/>
    </location>
</feature>
<evidence type="ECO:0000256" key="11">
    <source>
        <dbReference type="ARBA" id="ARBA00034535"/>
    </source>
</evidence>
<evidence type="ECO:0000256" key="4">
    <source>
        <dbReference type="ARBA" id="ARBA00022692"/>
    </source>
</evidence>
<comment type="subcellular location">
    <subcellularLocation>
        <location evidence="12">Peroxisome membrane</location>
    </subcellularLocation>
</comment>